<dbReference type="AlphaFoldDB" id="A0A1M6RCG8"/>
<dbReference type="CDD" id="cd06261">
    <property type="entry name" value="TM_PBP2"/>
    <property type="match status" value="1"/>
</dbReference>
<feature type="transmembrane region" description="Helical" evidence="7">
    <location>
        <begin position="364"/>
        <end position="382"/>
    </location>
</feature>
<protein>
    <submittedName>
        <fullName evidence="9">Putative thiamine transport system permease protein</fullName>
    </submittedName>
</protein>
<dbReference type="Gene3D" id="1.10.3720.10">
    <property type="entry name" value="MetI-like"/>
    <property type="match status" value="2"/>
</dbReference>
<feature type="transmembrane region" description="Helical" evidence="7">
    <location>
        <begin position="151"/>
        <end position="175"/>
    </location>
</feature>
<comment type="subcellular location">
    <subcellularLocation>
        <location evidence="1 7">Cell membrane</location>
        <topology evidence="1 7">Multi-pass membrane protein</topology>
    </subcellularLocation>
</comment>
<evidence type="ECO:0000256" key="4">
    <source>
        <dbReference type="ARBA" id="ARBA00022692"/>
    </source>
</evidence>
<feature type="transmembrane region" description="Helical" evidence="7">
    <location>
        <begin position="531"/>
        <end position="551"/>
    </location>
</feature>
<feature type="domain" description="ABC transmembrane type-1" evidence="8">
    <location>
        <begin position="360"/>
        <end position="548"/>
    </location>
</feature>
<proteinExistence type="inferred from homology"/>
<feature type="domain" description="ABC transmembrane type-1" evidence="8">
    <location>
        <begin position="64"/>
        <end position="275"/>
    </location>
</feature>
<dbReference type="Proteomes" id="UP000184248">
    <property type="component" value="Unassembled WGS sequence"/>
</dbReference>
<evidence type="ECO:0000256" key="6">
    <source>
        <dbReference type="ARBA" id="ARBA00023136"/>
    </source>
</evidence>
<organism evidence="9 10">
    <name type="scientific">Halomonas caseinilytica</name>
    <dbReference type="NCBI Taxonomy" id="438744"/>
    <lineage>
        <taxon>Bacteria</taxon>
        <taxon>Pseudomonadati</taxon>
        <taxon>Pseudomonadota</taxon>
        <taxon>Gammaproteobacteria</taxon>
        <taxon>Oceanospirillales</taxon>
        <taxon>Halomonadaceae</taxon>
        <taxon>Halomonas</taxon>
    </lineage>
</organism>
<reference evidence="10" key="1">
    <citation type="submission" date="2016-11" db="EMBL/GenBank/DDBJ databases">
        <authorList>
            <person name="Varghese N."/>
            <person name="Submissions S."/>
        </authorList>
    </citation>
    <scope>NUCLEOTIDE SEQUENCE [LARGE SCALE GENOMIC DNA]</scope>
    <source>
        <strain evidence="10">ALO Sharm</strain>
    </source>
</reference>
<dbReference type="GO" id="GO:0055085">
    <property type="term" value="P:transmembrane transport"/>
    <property type="evidence" value="ECO:0007669"/>
    <property type="project" value="InterPro"/>
</dbReference>
<dbReference type="EMBL" id="FRAL01000002">
    <property type="protein sequence ID" value="SHK30143.1"/>
    <property type="molecule type" value="Genomic_DNA"/>
</dbReference>
<feature type="transmembrane region" description="Helical" evidence="7">
    <location>
        <begin position="428"/>
        <end position="448"/>
    </location>
</feature>
<dbReference type="PROSITE" id="PS50928">
    <property type="entry name" value="ABC_TM1"/>
    <property type="match status" value="2"/>
</dbReference>
<feature type="transmembrane region" description="Helical" evidence="7">
    <location>
        <begin position="66"/>
        <end position="90"/>
    </location>
</feature>
<dbReference type="InterPro" id="IPR000515">
    <property type="entry name" value="MetI-like"/>
</dbReference>
<dbReference type="SUPFAM" id="SSF161098">
    <property type="entry name" value="MetI-like"/>
    <property type="match status" value="2"/>
</dbReference>
<keyword evidence="4 7" id="KW-0812">Transmembrane</keyword>
<dbReference type="OrthoDB" id="7852521at2"/>
<evidence type="ECO:0000256" key="5">
    <source>
        <dbReference type="ARBA" id="ARBA00022989"/>
    </source>
</evidence>
<evidence type="ECO:0000256" key="2">
    <source>
        <dbReference type="ARBA" id="ARBA00022448"/>
    </source>
</evidence>
<gene>
    <name evidence="9" type="ORF">SAMN05192556_102278</name>
</gene>
<dbReference type="PANTHER" id="PTHR30183:SF6">
    <property type="entry name" value="INNER MEMBRANE ABC TRANSPORTER PERMEASE PROTEIN YNJC"/>
    <property type="match status" value="1"/>
</dbReference>
<dbReference type="GO" id="GO:0005886">
    <property type="term" value="C:plasma membrane"/>
    <property type="evidence" value="ECO:0007669"/>
    <property type="project" value="UniProtKB-SubCell"/>
</dbReference>
<keyword evidence="3" id="KW-1003">Cell membrane</keyword>
<feature type="transmembrane region" description="Helical" evidence="7">
    <location>
        <begin position="394"/>
        <end position="416"/>
    </location>
</feature>
<name>A0A1M6RCG8_9GAMM</name>
<keyword evidence="2 7" id="KW-0813">Transport</keyword>
<keyword evidence="6 7" id="KW-0472">Membrane</keyword>
<dbReference type="Pfam" id="PF00528">
    <property type="entry name" value="BPD_transp_1"/>
    <property type="match status" value="1"/>
</dbReference>
<feature type="transmembrane region" description="Helical" evidence="7">
    <location>
        <begin position="252"/>
        <end position="278"/>
    </location>
</feature>
<evidence type="ECO:0000256" key="3">
    <source>
        <dbReference type="ARBA" id="ARBA00022475"/>
    </source>
</evidence>
<evidence type="ECO:0000259" key="8">
    <source>
        <dbReference type="PROSITE" id="PS50928"/>
    </source>
</evidence>
<keyword evidence="5 7" id="KW-1133">Transmembrane helix</keyword>
<feature type="transmembrane region" description="Helical" evidence="7">
    <location>
        <begin position="306"/>
        <end position="331"/>
    </location>
</feature>
<comment type="similarity">
    <text evidence="7">Belongs to the binding-protein-dependent transport system permease family.</text>
</comment>
<dbReference type="InterPro" id="IPR035906">
    <property type="entry name" value="MetI-like_sf"/>
</dbReference>
<evidence type="ECO:0000256" key="1">
    <source>
        <dbReference type="ARBA" id="ARBA00004651"/>
    </source>
</evidence>
<dbReference type="RefSeq" id="WP_064699521.1">
    <property type="nucleotide sequence ID" value="NZ_BDEO01000007.1"/>
</dbReference>
<feature type="transmembrane region" description="Helical" evidence="7">
    <location>
        <begin position="481"/>
        <end position="501"/>
    </location>
</feature>
<evidence type="ECO:0000256" key="7">
    <source>
        <dbReference type="RuleBase" id="RU363032"/>
    </source>
</evidence>
<feature type="transmembrane region" description="Helical" evidence="7">
    <location>
        <begin position="111"/>
        <end position="131"/>
    </location>
</feature>
<evidence type="ECO:0000313" key="9">
    <source>
        <dbReference type="EMBL" id="SHK30143.1"/>
    </source>
</evidence>
<evidence type="ECO:0000313" key="10">
    <source>
        <dbReference type="Proteomes" id="UP000184248"/>
    </source>
</evidence>
<accession>A0A1M6RCG8</accession>
<dbReference type="PANTHER" id="PTHR30183">
    <property type="entry name" value="MOLYBDENUM TRANSPORT SYSTEM PERMEASE PROTEIN MODB"/>
    <property type="match status" value="1"/>
</dbReference>
<keyword evidence="10" id="KW-1185">Reference proteome</keyword>
<sequence>MPSFVTAIRTAPTVALALLILPVLLGLAGVVAPAFGWHPALGGETWTLAHWQALGNTPGLVDMIRLSLFTGLASALATFGIVALCLATFLETRAFGAIRRLLSPLLAVPHAAAAIGLAFLLTPSGLASRLVSPWLSGWVYPPDYLFPGDSLGLALALGLTLKEIPFLLLMSLAALPQCRAGERLMMARALGYGRINAFLKGVLPALYPLIRLPLYAVIVFATANIEVAMILGPSTPPPLAVAVVRWLGDPDLAMRFQAAAGALLQLGVTAGALLIWWLGERLVSRLAAGWLRDGHRLRGERLGRGIGSLTTWLAIGVLVAALAGLILWSLAGYWPFPEAWPAPLTLHAWQQAATGLGDPLSSTVTIGLAATAIALVLTLGCLEAETHRRRPLGAGAQLILYLPLLVPQVAFLQGLVQWQAQIGLTAGWPAVMLGHALFVLPYTFLSLAESYRRQDPRWRQVAASLGASPANVFLRIRLPMLTAPILVAGAVGFAVSVGQYLPTVLLGGGRLTTLTTEAVNLASGGDRRLTAVYALFQLALPAIGFTLAMTLPRLWWRHRRQMLSGDTA</sequence>